<comment type="subcellular location">
    <subcellularLocation>
        <location evidence="2 19">Cell membrane</location>
        <topology evidence="2 19">Multi-pass membrane protein</topology>
    </subcellularLocation>
</comment>
<dbReference type="InterPro" id="IPR003805">
    <property type="entry name" value="CobS"/>
</dbReference>
<evidence type="ECO:0000256" key="9">
    <source>
        <dbReference type="ARBA" id="ARBA00022679"/>
    </source>
</evidence>
<name>A0A0D6B178_RHOSU</name>
<evidence type="ECO:0000256" key="1">
    <source>
        <dbReference type="ARBA" id="ARBA00001946"/>
    </source>
</evidence>
<dbReference type="PATRIC" id="fig|35806.4.peg.1524"/>
<dbReference type="PANTHER" id="PTHR34148:SF1">
    <property type="entry name" value="ADENOSYLCOBINAMIDE-GDP RIBAZOLETRANSFERASE"/>
    <property type="match status" value="1"/>
</dbReference>
<dbReference type="AlphaFoldDB" id="A0A0D6B178"/>
<evidence type="ECO:0000256" key="11">
    <source>
        <dbReference type="ARBA" id="ARBA00022842"/>
    </source>
</evidence>
<keyword evidence="12 19" id="KW-1133">Transmembrane helix</keyword>
<organism evidence="20 21">
    <name type="scientific">Rhodovulum sulfidophilum</name>
    <name type="common">Rhodobacter sulfidophilus</name>
    <dbReference type="NCBI Taxonomy" id="35806"/>
    <lineage>
        <taxon>Bacteria</taxon>
        <taxon>Pseudomonadati</taxon>
        <taxon>Pseudomonadota</taxon>
        <taxon>Alphaproteobacteria</taxon>
        <taxon>Rhodobacterales</taxon>
        <taxon>Paracoccaceae</taxon>
        <taxon>Rhodovulum</taxon>
    </lineage>
</organism>
<dbReference type="eggNOG" id="COG0368">
    <property type="taxonomic scope" value="Bacteria"/>
</dbReference>
<reference evidence="20 21" key="1">
    <citation type="submission" date="2015-02" db="EMBL/GenBank/DDBJ databases">
        <title>Genome sequene of Rhodovulum sulfidophilum DSM 2351.</title>
        <authorList>
            <person name="Nagao N."/>
        </authorList>
    </citation>
    <scope>NUCLEOTIDE SEQUENCE [LARGE SCALE GENOMIC DNA]</scope>
    <source>
        <strain evidence="20 21">DSM 2351</strain>
    </source>
</reference>
<dbReference type="EMBL" id="AP014800">
    <property type="protein sequence ID" value="BAQ68635.1"/>
    <property type="molecule type" value="Genomic_DNA"/>
</dbReference>
<evidence type="ECO:0000256" key="8">
    <source>
        <dbReference type="ARBA" id="ARBA00022573"/>
    </source>
</evidence>
<dbReference type="GO" id="GO:0008818">
    <property type="term" value="F:cobalamin 5'-phosphate synthase activity"/>
    <property type="evidence" value="ECO:0007669"/>
    <property type="project" value="UniProtKB-UniRule"/>
</dbReference>
<dbReference type="Pfam" id="PF02654">
    <property type="entry name" value="CobS"/>
    <property type="match status" value="1"/>
</dbReference>
<evidence type="ECO:0000256" key="5">
    <source>
        <dbReference type="ARBA" id="ARBA00013200"/>
    </source>
</evidence>
<dbReference type="PANTHER" id="PTHR34148">
    <property type="entry name" value="ADENOSYLCOBINAMIDE-GDP RIBAZOLETRANSFERASE"/>
    <property type="match status" value="1"/>
</dbReference>
<proteinExistence type="inferred from homology"/>
<feature type="transmembrane region" description="Helical" evidence="19">
    <location>
        <begin position="204"/>
        <end position="228"/>
    </location>
</feature>
<feature type="transmembrane region" description="Helical" evidence="19">
    <location>
        <begin position="43"/>
        <end position="66"/>
    </location>
</feature>
<evidence type="ECO:0000256" key="18">
    <source>
        <dbReference type="ARBA" id="ARBA00049504"/>
    </source>
</evidence>
<protein>
    <recommendedName>
        <fullName evidence="6 19">Adenosylcobinamide-GDP ribazoletransferase</fullName>
        <ecNumber evidence="5 19">2.7.8.26</ecNumber>
    </recommendedName>
    <alternativeName>
        <fullName evidence="16 19">Cobalamin synthase</fullName>
    </alternativeName>
    <alternativeName>
        <fullName evidence="15 19">Cobalamin-5'-phosphate synthase</fullName>
    </alternativeName>
</protein>
<evidence type="ECO:0000256" key="17">
    <source>
        <dbReference type="ARBA" id="ARBA00048623"/>
    </source>
</evidence>
<evidence type="ECO:0000256" key="2">
    <source>
        <dbReference type="ARBA" id="ARBA00004651"/>
    </source>
</evidence>
<comment type="pathway">
    <text evidence="3 19">Cofactor biosynthesis; adenosylcobalamin biosynthesis; adenosylcobalamin from cob(II)yrinate a,c-diamide: step 7/7.</text>
</comment>
<dbReference type="KEGG" id="rsu:NHU_01477"/>
<keyword evidence="8 19" id="KW-0169">Cobalamin biosynthesis</keyword>
<dbReference type="GO" id="GO:0051073">
    <property type="term" value="F:adenosylcobinamide-GDP ribazoletransferase activity"/>
    <property type="evidence" value="ECO:0007669"/>
    <property type="project" value="UniProtKB-UniRule"/>
</dbReference>
<keyword evidence="10 19" id="KW-0812">Transmembrane</keyword>
<dbReference type="HAMAP" id="MF_00719">
    <property type="entry name" value="CobS"/>
    <property type="match status" value="1"/>
</dbReference>
<comment type="catalytic activity">
    <reaction evidence="17 19">
        <text>alpha-ribazole + adenosylcob(III)inamide-GDP = adenosylcob(III)alamin + GMP + H(+)</text>
        <dbReference type="Rhea" id="RHEA:16049"/>
        <dbReference type="ChEBI" id="CHEBI:10329"/>
        <dbReference type="ChEBI" id="CHEBI:15378"/>
        <dbReference type="ChEBI" id="CHEBI:18408"/>
        <dbReference type="ChEBI" id="CHEBI:58115"/>
        <dbReference type="ChEBI" id="CHEBI:60487"/>
        <dbReference type="EC" id="2.7.8.26"/>
    </reaction>
</comment>
<comment type="function">
    <text evidence="14 19">Joins adenosylcobinamide-GDP and alpha-ribazole to generate adenosylcobalamin (Ado-cobalamin). Also synthesizes adenosylcobalamin 5'-phosphate from adenosylcobinamide-GDP and alpha-ribazole 5'-phosphate.</text>
</comment>
<evidence type="ECO:0000256" key="19">
    <source>
        <dbReference type="HAMAP-Rule" id="MF_00719"/>
    </source>
</evidence>
<accession>A0A0D6B178</accession>
<feature type="transmembrane region" description="Helical" evidence="19">
    <location>
        <begin position="116"/>
        <end position="138"/>
    </location>
</feature>
<comment type="catalytic activity">
    <reaction evidence="18 19">
        <text>alpha-ribazole 5'-phosphate + adenosylcob(III)inamide-GDP = adenosylcob(III)alamin 5'-phosphate + GMP + H(+)</text>
        <dbReference type="Rhea" id="RHEA:23560"/>
        <dbReference type="ChEBI" id="CHEBI:15378"/>
        <dbReference type="ChEBI" id="CHEBI:57918"/>
        <dbReference type="ChEBI" id="CHEBI:58115"/>
        <dbReference type="ChEBI" id="CHEBI:60487"/>
        <dbReference type="ChEBI" id="CHEBI:60493"/>
        <dbReference type="EC" id="2.7.8.26"/>
    </reaction>
</comment>
<feature type="transmembrane region" description="Helical" evidence="19">
    <location>
        <begin position="145"/>
        <end position="167"/>
    </location>
</feature>
<evidence type="ECO:0000313" key="21">
    <source>
        <dbReference type="Proteomes" id="UP000064912"/>
    </source>
</evidence>
<evidence type="ECO:0000313" key="20">
    <source>
        <dbReference type="EMBL" id="BAQ68635.1"/>
    </source>
</evidence>
<dbReference type="GO" id="GO:0005886">
    <property type="term" value="C:plasma membrane"/>
    <property type="evidence" value="ECO:0007669"/>
    <property type="project" value="UniProtKB-SubCell"/>
</dbReference>
<keyword evidence="13 19" id="KW-0472">Membrane</keyword>
<evidence type="ECO:0000256" key="16">
    <source>
        <dbReference type="ARBA" id="ARBA00032853"/>
    </source>
</evidence>
<evidence type="ECO:0000256" key="14">
    <source>
        <dbReference type="ARBA" id="ARBA00025228"/>
    </source>
</evidence>
<keyword evidence="7 19" id="KW-1003">Cell membrane</keyword>
<evidence type="ECO:0000256" key="15">
    <source>
        <dbReference type="ARBA" id="ARBA00032605"/>
    </source>
</evidence>
<evidence type="ECO:0000256" key="3">
    <source>
        <dbReference type="ARBA" id="ARBA00004663"/>
    </source>
</evidence>
<dbReference type="GO" id="GO:0009236">
    <property type="term" value="P:cobalamin biosynthetic process"/>
    <property type="evidence" value="ECO:0007669"/>
    <property type="project" value="UniProtKB-UniRule"/>
</dbReference>
<dbReference type="Proteomes" id="UP000064912">
    <property type="component" value="Chromosome"/>
</dbReference>
<comment type="cofactor">
    <cofactor evidence="1 19">
        <name>Mg(2+)</name>
        <dbReference type="ChEBI" id="CHEBI:18420"/>
    </cofactor>
</comment>
<evidence type="ECO:0000256" key="7">
    <source>
        <dbReference type="ARBA" id="ARBA00022475"/>
    </source>
</evidence>
<dbReference type="UniPathway" id="UPA00148">
    <property type="reaction ID" value="UER00238"/>
</dbReference>
<gene>
    <name evidence="19 20" type="primary">cobS</name>
    <name evidence="20" type="ORF">NHU_01477</name>
</gene>
<evidence type="ECO:0000256" key="6">
    <source>
        <dbReference type="ARBA" id="ARBA00015850"/>
    </source>
</evidence>
<evidence type="ECO:0000256" key="13">
    <source>
        <dbReference type="ARBA" id="ARBA00023136"/>
    </source>
</evidence>
<sequence>MTPAASLREEARLVVLALQFVTRLPLPADAGYTPDRMRRATRYFPLCGALIGALLGLVFAAAAAVFPPAVAAVLTLAAGVRLTGALHEDGLADMADGLGGGLTRERALEIMRDSRIGSYGAVTLMLALVLKLAALAGLGAAAGGWAALGALVAAHGLSRLASVIVMVRLPYARDEGKAAFAAAGPGPDGMAIAWATGGALMLGLWIGAGLAAALTVLALTVAATLFMARMMMRRLGGHTGDGLGAVQQVAEIAVLLGLLAWA</sequence>
<evidence type="ECO:0000256" key="12">
    <source>
        <dbReference type="ARBA" id="ARBA00022989"/>
    </source>
</evidence>
<dbReference type="EC" id="2.7.8.26" evidence="5 19"/>
<keyword evidence="11 19" id="KW-0460">Magnesium</keyword>
<evidence type="ECO:0000256" key="10">
    <source>
        <dbReference type="ARBA" id="ARBA00022692"/>
    </source>
</evidence>
<keyword evidence="9 19" id="KW-0808">Transferase</keyword>
<comment type="similarity">
    <text evidence="4 19">Belongs to the CobS family.</text>
</comment>
<evidence type="ECO:0000256" key="4">
    <source>
        <dbReference type="ARBA" id="ARBA00010561"/>
    </source>
</evidence>
<dbReference type="NCBIfam" id="TIGR00317">
    <property type="entry name" value="cobS"/>
    <property type="match status" value="1"/>
</dbReference>